<feature type="transmembrane region" description="Helical" evidence="10">
    <location>
        <begin position="76"/>
        <end position="96"/>
    </location>
</feature>
<sequence>MREAFVVGSGAALGVTARYFLSLALGGGLWPLLLINIAGSFAMGYFRPGPFLGTGVLGGFTSFAAFAFLTSELTPLGVLGYVLATAIGCIGSYLLGDKLR</sequence>
<evidence type="ECO:0000313" key="11">
    <source>
        <dbReference type="EMBL" id="AKE39842.1"/>
    </source>
</evidence>
<keyword evidence="5 10" id="KW-0472">Membrane</keyword>
<keyword evidence="6" id="KW-0407">Ion channel</keyword>
<dbReference type="AlphaFoldDB" id="A0A0F6QX74"/>
<comment type="function">
    <text evidence="9">Fluoride-specific ion channel. Important for reducing fluoride concentration in the cell, thus reducing its toxicity.</text>
</comment>
<evidence type="ECO:0000256" key="10">
    <source>
        <dbReference type="RuleBase" id="RU004340"/>
    </source>
</evidence>
<comment type="catalytic activity">
    <reaction evidence="8">
        <text>fluoride(in) = fluoride(out)</text>
        <dbReference type="Rhea" id="RHEA:76159"/>
        <dbReference type="ChEBI" id="CHEBI:17051"/>
    </reaction>
    <physiologicalReaction direction="left-to-right" evidence="8">
        <dbReference type="Rhea" id="RHEA:76160"/>
    </physiologicalReaction>
</comment>
<keyword evidence="4 10" id="KW-1133">Transmembrane helix</keyword>
<keyword evidence="6" id="KW-0406">Ion transport</keyword>
<evidence type="ECO:0000256" key="4">
    <source>
        <dbReference type="ARBA" id="ARBA00022989"/>
    </source>
</evidence>
<evidence type="ECO:0000256" key="9">
    <source>
        <dbReference type="ARBA" id="ARBA00049940"/>
    </source>
</evidence>
<keyword evidence="6" id="KW-0813">Transport</keyword>
<keyword evidence="2 10" id="KW-1003">Cell membrane</keyword>
<proteinExistence type="inferred from homology"/>
<evidence type="ECO:0000256" key="5">
    <source>
        <dbReference type="ARBA" id="ARBA00023136"/>
    </source>
</evidence>
<organism evidence="11 12">
    <name type="scientific">Corynebacterium camporealensis</name>
    <dbReference type="NCBI Taxonomy" id="161896"/>
    <lineage>
        <taxon>Bacteria</taxon>
        <taxon>Bacillati</taxon>
        <taxon>Actinomycetota</taxon>
        <taxon>Actinomycetes</taxon>
        <taxon>Mycobacteriales</taxon>
        <taxon>Corynebacteriaceae</taxon>
        <taxon>Corynebacterium</taxon>
    </lineage>
</organism>
<evidence type="ECO:0000256" key="3">
    <source>
        <dbReference type="ARBA" id="ARBA00022692"/>
    </source>
</evidence>
<dbReference type="InterPro" id="IPR003691">
    <property type="entry name" value="FluC"/>
</dbReference>
<dbReference type="EMBL" id="CP011311">
    <property type="protein sequence ID" value="AKE39842.1"/>
    <property type="molecule type" value="Genomic_DNA"/>
</dbReference>
<gene>
    <name evidence="11" type="ORF">UL81_09495</name>
</gene>
<dbReference type="STRING" id="161896.UL81_09495"/>
<name>A0A0F6QX74_9CORY</name>
<keyword evidence="3 10" id="KW-0812">Transmembrane</keyword>
<feature type="transmembrane region" description="Helical" evidence="10">
    <location>
        <begin position="51"/>
        <end position="70"/>
    </location>
</feature>
<evidence type="ECO:0000256" key="2">
    <source>
        <dbReference type="ARBA" id="ARBA00022475"/>
    </source>
</evidence>
<dbReference type="PATRIC" id="fig|161896.4.peg.1859"/>
<dbReference type="KEGG" id="ccj:UL81_09495"/>
<dbReference type="GO" id="GO:0034220">
    <property type="term" value="P:monoatomic ion transmembrane transport"/>
    <property type="evidence" value="ECO:0007669"/>
    <property type="project" value="UniProtKB-KW"/>
</dbReference>
<feature type="transmembrane region" description="Helical" evidence="10">
    <location>
        <begin position="20"/>
        <end position="39"/>
    </location>
</feature>
<comment type="similarity">
    <text evidence="7 10">Belongs to the fluoride channel Fluc/FEX (TC 1.A.43) family.</text>
</comment>
<keyword evidence="12" id="KW-1185">Reference proteome</keyword>
<evidence type="ECO:0000256" key="7">
    <source>
        <dbReference type="ARBA" id="ARBA00035120"/>
    </source>
</evidence>
<evidence type="ECO:0000256" key="1">
    <source>
        <dbReference type="ARBA" id="ARBA00004651"/>
    </source>
</evidence>
<reference evidence="11 12" key="1">
    <citation type="journal article" date="2015" name="Genome Announc.">
        <title>Complete Genome Sequence of Corynebacterium camporealensis DSM 44610, Isolated from the Milk of a Manchega Sheep with Subclinical Mastitis.</title>
        <authorList>
            <person name="Ruckert C."/>
            <person name="Albersmeier A."/>
            <person name="Winkler A."/>
            <person name="Tauch A."/>
        </authorList>
    </citation>
    <scope>NUCLEOTIDE SEQUENCE [LARGE SCALE GENOMIC DNA]</scope>
    <source>
        <strain evidence="11 12">DSM 44610</strain>
    </source>
</reference>
<comment type="subcellular location">
    <subcellularLocation>
        <location evidence="1">Cell membrane</location>
        <topology evidence="1">Multi-pass membrane protein</topology>
    </subcellularLocation>
</comment>
<dbReference type="NCBIfam" id="NF001101">
    <property type="entry name" value="PRK00134.1"/>
    <property type="match status" value="1"/>
</dbReference>
<evidence type="ECO:0000313" key="12">
    <source>
        <dbReference type="Proteomes" id="UP000033566"/>
    </source>
</evidence>
<accession>A0A0F6QX74</accession>
<dbReference type="Pfam" id="PF02537">
    <property type="entry name" value="CRCB"/>
    <property type="match status" value="1"/>
</dbReference>
<evidence type="ECO:0000256" key="6">
    <source>
        <dbReference type="ARBA" id="ARBA00023303"/>
    </source>
</evidence>
<dbReference type="GO" id="GO:0005886">
    <property type="term" value="C:plasma membrane"/>
    <property type="evidence" value="ECO:0007669"/>
    <property type="project" value="UniProtKB-SubCell"/>
</dbReference>
<dbReference type="HOGENOM" id="CLU_114342_1_3_11"/>
<protein>
    <recommendedName>
        <fullName evidence="10">Fluoride-specific ion channel</fullName>
    </recommendedName>
</protein>
<dbReference type="Proteomes" id="UP000033566">
    <property type="component" value="Chromosome"/>
</dbReference>
<evidence type="ECO:0000256" key="8">
    <source>
        <dbReference type="ARBA" id="ARBA00035585"/>
    </source>
</evidence>
<dbReference type="RefSeq" id="WP_035105509.1">
    <property type="nucleotide sequence ID" value="NZ_CP011311.1"/>
</dbReference>